<dbReference type="AlphaFoldDB" id="A0A917S4Y0"/>
<keyword evidence="3" id="KW-0456">Lyase</keyword>
<comment type="similarity">
    <text evidence="1">Belongs to the HpcH/HpaI aldolase family.</text>
</comment>
<dbReference type="GO" id="GO:0046872">
    <property type="term" value="F:metal ion binding"/>
    <property type="evidence" value="ECO:0007669"/>
    <property type="project" value="UniProtKB-KW"/>
</dbReference>
<reference evidence="6" key="2">
    <citation type="submission" date="2020-09" db="EMBL/GenBank/DDBJ databases">
        <authorList>
            <person name="Sun Q."/>
            <person name="Zhou Y."/>
        </authorList>
    </citation>
    <scope>NUCLEOTIDE SEQUENCE</scope>
    <source>
        <strain evidence="6">CGMCC 4.7306</strain>
    </source>
</reference>
<dbReference type="GO" id="GO:0016832">
    <property type="term" value="F:aldehyde-lyase activity"/>
    <property type="evidence" value="ECO:0007669"/>
    <property type="project" value="TreeGrafter"/>
</dbReference>
<feature type="domain" description="HpcH/HpaI aldolase/citrate lyase" evidence="5">
    <location>
        <begin position="21"/>
        <end position="235"/>
    </location>
</feature>
<dbReference type="SUPFAM" id="SSF51621">
    <property type="entry name" value="Phosphoenolpyruvate/pyruvate domain"/>
    <property type="match status" value="1"/>
</dbReference>
<proteinExistence type="inferred from homology"/>
<keyword evidence="2" id="KW-0479">Metal-binding</keyword>
<evidence type="ECO:0000256" key="4">
    <source>
        <dbReference type="SAM" id="MobiDB-lite"/>
    </source>
</evidence>
<evidence type="ECO:0000256" key="2">
    <source>
        <dbReference type="ARBA" id="ARBA00022723"/>
    </source>
</evidence>
<dbReference type="RefSeq" id="WP_188894650.1">
    <property type="nucleotide sequence ID" value="NZ_BMMZ01000003.1"/>
</dbReference>
<dbReference type="InterPro" id="IPR040442">
    <property type="entry name" value="Pyrv_kinase-like_dom_sf"/>
</dbReference>
<dbReference type="Pfam" id="PF03328">
    <property type="entry name" value="HpcH_HpaI"/>
    <property type="match status" value="1"/>
</dbReference>
<accession>A0A917S4Y0</accession>
<evidence type="ECO:0000256" key="3">
    <source>
        <dbReference type="ARBA" id="ARBA00023239"/>
    </source>
</evidence>
<dbReference type="Gene3D" id="3.20.20.60">
    <property type="entry name" value="Phosphoenolpyruvate-binding domains"/>
    <property type="match status" value="1"/>
</dbReference>
<feature type="region of interest" description="Disordered" evidence="4">
    <location>
        <begin position="251"/>
        <end position="273"/>
    </location>
</feature>
<dbReference type="InterPro" id="IPR015813">
    <property type="entry name" value="Pyrv/PenolPyrv_kinase-like_dom"/>
</dbReference>
<evidence type="ECO:0000259" key="5">
    <source>
        <dbReference type="Pfam" id="PF03328"/>
    </source>
</evidence>
<dbReference type="PANTHER" id="PTHR30502">
    <property type="entry name" value="2-KETO-3-DEOXY-L-RHAMNONATE ALDOLASE"/>
    <property type="match status" value="1"/>
</dbReference>
<gene>
    <name evidence="6" type="primary">hpcH</name>
    <name evidence="6" type="ORF">GCM10011575_15860</name>
</gene>
<organism evidence="6 7">
    <name type="scientific">Microlunatus endophyticus</name>
    <dbReference type="NCBI Taxonomy" id="1716077"/>
    <lineage>
        <taxon>Bacteria</taxon>
        <taxon>Bacillati</taxon>
        <taxon>Actinomycetota</taxon>
        <taxon>Actinomycetes</taxon>
        <taxon>Propionibacteriales</taxon>
        <taxon>Propionibacteriaceae</taxon>
        <taxon>Microlunatus</taxon>
    </lineage>
</organism>
<dbReference type="InterPro" id="IPR005000">
    <property type="entry name" value="Aldolase/citrate-lyase_domain"/>
</dbReference>
<reference evidence="6" key="1">
    <citation type="journal article" date="2014" name="Int. J. Syst. Evol. Microbiol.">
        <title>Complete genome sequence of Corynebacterium casei LMG S-19264T (=DSM 44701T), isolated from a smear-ripened cheese.</title>
        <authorList>
            <consortium name="US DOE Joint Genome Institute (JGI-PGF)"/>
            <person name="Walter F."/>
            <person name="Albersmeier A."/>
            <person name="Kalinowski J."/>
            <person name="Ruckert C."/>
        </authorList>
    </citation>
    <scope>NUCLEOTIDE SEQUENCE</scope>
    <source>
        <strain evidence="6">CGMCC 4.7306</strain>
    </source>
</reference>
<protein>
    <submittedName>
        <fullName evidence="6">2,4-dihydroxyhept-2-ene-1,7-dioic acid aldolase</fullName>
    </submittedName>
</protein>
<name>A0A917S4Y0_9ACTN</name>
<dbReference type="InterPro" id="IPR050251">
    <property type="entry name" value="HpcH-HpaI_aldolase"/>
</dbReference>
<dbReference type="PANTHER" id="PTHR30502:SF0">
    <property type="entry name" value="PHOSPHOENOLPYRUVATE CARBOXYLASE FAMILY PROTEIN"/>
    <property type="match status" value="1"/>
</dbReference>
<sequence length="273" mass="29115">MTLRELLDTGQPTVGGWCSIPSAFSAELMGRSGFDWVCIDTQHGLIGYDQMAVMLQALSITGTPTLVRVPWNTPENVMKALDAGAQGVIVPMINNADDARQVVETVKYPPLGTRSWGPIRASFGLPAYNSKSANASTLVIVMIETKDGVDNLDEILSVPGVDAVYVGPMDLALAHGIPPALDVKDPQHEELITRILEGCQQHDVVAGIHCDSVETVTRWWELGYRMCTLASDAGLMRAAATQALKAAAGHPLRAKPDIDEEPATPGPTSAGYA</sequence>
<evidence type="ECO:0000256" key="1">
    <source>
        <dbReference type="ARBA" id="ARBA00005568"/>
    </source>
</evidence>
<dbReference type="EMBL" id="BMMZ01000003">
    <property type="protein sequence ID" value="GGL58277.1"/>
    <property type="molecule type" value="Genomic_DNA"/>
</dbReference>
<comment type="caution">
    <text evidence="6">The sequence shown here is derived from an EMBL/GenBank/DDBJ whole genome shotgun (WGS) entry which is preliminary data.</text>
</comment>
<keyword evidence="7" id="KW-1185">Reference proteome</keyword>
<evidence type="ECO:0000313" key="6">
    <source>
        <dbReference type="EMBL" id="GGL58277.1"/>
    </source>
</evidence>
<evidence type="ECO:0000313" key="7">
    <source>
        <dbReference type="Proteomes" id="UP000613840"/>
    </source>
</evidence>
<dbReference type="Proteomes" id="UP000613840">
    <property type="component" value="Unassembled WGS sequence"/>
</dbReference>
<dbReference type="GO" id="GO:0005737">
    <property type="term" value="C:cytoplasm"/>
    <property type="evidence" value="ECO:0007669"/>
    <property type="project" value="TreeGrafter"/>
</dbReference>